<sequence length="100" mass="12148">MEANEMLFQAYPLNYMHKSTFHRWYSAFKEWKNIHQETYATFRTTKDVRFQIWLKKLKKSSPSFDRRLGVRDILNDLRVVDKIKKVTVSKPVISHLVFRL</sequence>
<reference evidence="1 2" key="1">
    <citation type="submission" date="2022-01" db="EMBL/GenBank/DDBJ databases">
        <title>A chromosomal length assembly of Cordylochernes scorpioides.</title>
        <authorList>
            <person name="Zeh D."/>
            <person name="Zeh J."/>
        </authorList>
    </citation>
    <scope>NUCLEOTIDE SEQUENCE [LARGE SCALE GENOMIC DNA]</scope>
    <source>
        <strain evidence="1">IN4F17</strain>
        <tissue evidence="1">Whole Body</tissue>
    </source>
</reference>
<keyword evidence="2" id="KW-1185">Reference proteome</keyword>
<evidence type="ECO:0000313" key="2">
    <source>
        <dbReference type="Proteomes" id="UP001235939"/>
    </source>
</evidence>
<protein>
    <recommendedName>
        <fullName evidence="3">Transposase</fullName>
    </recommendedName>
</protein>
<gene>
    <name evidence="1" type="ORF">LAZ67_11000845</name>
</gene>
<evidence type="ECO:0008006" key="3">
    <source>
        <dbReference type="Google" id="ProtNLM"/>
    </source>
</evidence>
<proteinExistence type="predicted"/>
<accession>A0ABY6L0C4</accession>
<dbReference type="EMBL" id="CP092873">
    <property type="protein sequence ID" value="UYV73771.1"/>
    <property type="molecule type" value="Genomic_DNA"/>
</dbReference>
<dbReference type="Proteomes" id="UP001235939">
    <property type="component" value="Chromosome 11"/>
</dbReference>
<name>A0ABY6L0C4_9ARAC</name>
<organism evidence="1 2">
    <name type="scientific">Cordylochernes scorpioides</name>
    <dbReference type="NCBI Taxonomy" id="51811"/>
    <lineage>
        <taxon>Eukaryota</taxon>
        <taxon>Metazoa</taxon>
        <taxon>Ecdysozoa</taxon>
        <taxon>Arthropoda</taxon>
        <taxon>Chelicerata</taxon>
        <taxon>Arachnida</taxon>
        <taxon>Pseudoscorpiones</taxon>
        <taxon>Cheliferoidea</taxon>
        <taxon>Chernetidae</taxon>
        <taxon>Cordylochernes</taxon>
    </lineage>
</organism>
<evidence type="ECO:0000313" key="1">
    <source>
        <dbReference type="EMBL" id="UYV73771.1"/>
    </source>
</evidence>